<dbReference type="Proteomes" id="UP000799118">
    <property type="component" value="Unassembled WGS sequence"/>
</dbReference>
<evidence type="ECO:0000313" key="2">
    <source>
        <dbReference type="Proteomes" id="UP000799118"/>
    </source>
</evidence>
<proteinExistence type="predicted"/>
<name>A0A6A4ID38_9AGAR</name>
<dbReference type="AlphaFoldDB" id="A0A6A4ID38"/>
<evidence type="ECO:0000313" key="1">
    <source>
        <dbReference type="EMBL" id="KAE9408471.1"/>
    </source>
</evidence>
<gene>
    <name evidence="1" type="ORF">BT96DRAFT_699884</name>
</gene>
<keyword evidence="2" id="KW-1185">Reference proteome</keyword>
<reference evidence="1" key="1">
    <citation type="journal article" date="2019" name="Environ. Microbiol.">
        <title>Fungal ecological strategies reflected in gene transcription - a case study of two litter decomposers.</title>
        <authorList>
            <person name="Barbi F."/>
            <person name="Kohler A."/>
            <person name="Barry K."/>
            <person name="Baskaran P."/>
            <person name="Daum C."/>
            <person name="Fauchery L."/>
            <person name="Ihrmark K."/>
            <person name="Kuo A."/>
            <person name="LaButti K."/>
            <person name="Lipzen A."/>
            <person name="Morin E."/>
            <person name="Grigoriev I.V."/>
            <person name="Henrissat B."/>
            <person name="Lindahl B."/>
            <person name="Martin F."/>
        </authorList>
    </citation>
    <scope>NUCLEOTIDE SEQUENCE</scope>
    <source>
        <strain evidence="1">JB14</strain>
    </source>
</reference>
<accession>A0A6A4ID38</accession>
<sequence>MLITFPTHSLAQCSGTLIIATHSFWNKKSNGSGLSIEQIIKESTHKYFSSTKPESVGNAIRLAQLDTTSKDISKSGCSMLFSITFCPQNDQNNILLEYQR</sequence>
<organism evidence="1 2">
    <name type="scientific">Gymnopus androsaceus JB14</name>
    <dbReference type="NCBI Taxonomy" id="1447944"/>
    <lineage>
        <taxon>Eukaryota</taxon>
        <taxon>Fungi</taxon>
        <taxon>Dikarya</taxon>
        <taxon>Basidiomycota</taxon>
        <taxon>Agaricomycotina</taxon>
        <taxon>Agaricomycetes</taxon>
        <taxon>Agaricomycetidae</taxon>
        <taxon>Agaricales</taxon>
        <taxon>Marasmiineae</taxon>
        <taxon>Omphalotaceae</taxon>
        <taxon>Gymnopus</taxon>
    </lineage>
</organism>
<dbReference type="EMBL" id="ML769391">
    <property type="protein sequence ID" value="KAE9408471.1"/>
    <property type="molecule type" value="Genomic_DNA"/>
</dbReference>
<protein>
    <submittedName>
        <fullName evidence="1">Uncharacterized protein</fullName>
    </submittedName>
</protein>